<sequence length="274" mass="31414">MTNFICQTCGVQYTDQGEQPSCCVICEEERQYVLPSGQNWTTLEEMQNSNLYNNNIVKEEKGLYSLTTNPTFAIGQTAYLVQHNGFNVLWDCITYMDDETISKIKNLGGIDAIAVSHPHFYSTIVEWAKIFDVPVYLHEDDRQWVIRPHENLHFWSGEEFSLKEGLTLYRLGGHFKGGSVLHWSEGNEGKGSLLSGDIIQVVADQNWVSFMYSYPNLIPLPIKKVEEIAEKVKLIPFNRLYNAFHRKIFNNANQAVQKSATRYIKALEGELFQT</sequence>
<comment type="caution">
    <text evidence="2">The sequence shown here is derived from an EMBL/GenBank/DDBJ whole genome shotgun (WGS) entry which is preliminary data.</text>
</comment>
<dbReference type="Pfam" id="PF00753">
    <property type="entry name" value="Lactamase_B"/>
    <property type="match status" value="1"/>
</dbReference>
<dbReference type="Gene3D" id="3.60.15.10">
    <property type="entry name" value="Ribonuclease Z/Hydroxyacylglutathione hydrolase-like"/>
    <property type="match status" value="1"/>
</dbReference>
<accession>A0A841Q212</accession>
<dbReference type="InterPro" id="IPR001279">
    <property type="entry name" value="Metallo-B-lactamas"/>
</dbReference>
<dbReference type="AlphaFoldDB" id="A0A841Q212"/>
<dbReference type="RefSeq" id="WP_174494946.1">
    <property type="nucleotide sequence ID" value="NZ_CADDWK010000002.1"/>
</dbReference>
<dbReference type="InterPro" id="IPR036866">
    <property type="entry name" value="RibonucZ/Hydroxyglut_hydro"/>
</dbReference>
<gene>
    <name evidence="2" type="ORF">HNQ94_000837</name>
</gene>
<dbReference type="EMBL" id="JACHGH010000002">
    <property type="protein sequence ID" value="MBB6452392.1"/>
    <property type="molecule type" value="Genomic_DNA"/>
</dbReference>
<dbReference type="PANTHER" id="PTHR36839">
    <property type="entry name" value="METALLO-BETA-LACTAMASE FAMILY PROTEIN (AFU_ORTHOLOGUE AFUA_5G12770)"/>
    <property type="match status" value="1"/>
</dbReference>
<feature type="domain" description="Metallo-beta-lactamase" evidence="1">
    <location>
        <begin position="75"/>
        <end position="245"/>
    </location>
</feature>
<proteinExistence type="predicted"/>
<name>A0A841Q212_9BACI</name>
<keyword evidence="3" id="KW-1185">Reference proteome</keyword>
<evidence type="ECO:0000313" key="2">
    <source>
        <dbReference type="EMBL" id="MBB6452392.1"/>
    </source>
</evidence>
<evidence type="ECO:0000313" key="3">
    <source>
        <dbReference type="Proteomes" id="UP000581688"/>
    </source>
</evidence>
<dbReference type="PANTHER" id="PTHR36839:SF1">
    <property type="entry name" value="METALLO-BETA-LACTAMASE FAMILY PROTEIN (AFU_ORTHOLOGUE AFUA_5G12770)"/>
    <property type="match status" value="1"/>
</dbReference>
<dbReference type="SMART" id="SM00849">
    <property type="entry name" value="Lactamase_B"/>
    <property type="match status" value="1"/>
</dbReference>
<protein>
    <recommendedName>
        <fullName evidence="1">Metallo-beta-lactamase domain-containing protein</fullName>
    </recommendedName>
</protein>
<dbReference type="SUPFAM" id="SSF56281">
    <property type="entry name" value="Metallo-hydrolase/oxidoreductase"/>
    <property type="match status" value="1"/>
</dbReference>
<dbReference type="Proteomes" id="UP000581688">
    <property type="component" value="Unassembled WGS sequence"/>
</dbReference>
<evidence type="ECO:0000259" key="1">
    <source>
        <dbReference type="SMART" id="SM00849"/>
    </source>
</evidence>
<reference evidence="2 3" key="1">
    <citation type="submission" date="2020-08" db="EMBL/GenBank/DDBJ databases">
        <title>Genomic Encyclopedia of Type Strains, Phase IV (KMG-IV): sequencing the most valuable type-strain genomes for metagenomic binning, comparative biology and taxonomic classification.</title>
        <authorList>
            <person name="Goeker M."/>
        </authorList>
    </citation>
    <scope>NUCLEOTIDE SEQUENCE [LARGE SCALE GENOMIC DNA]</scope>
    <source>
        <strain evidence="2 3">DSM 19612</strain>
    </source>
</reference>
<organism evidence="2 3">
    <name type="scientific">Salirhabdus euzebyi</name>
    <dbReference type="NCBI Taxonomy" id="394506"/>
    <lineage>
        <taxon>Bacteria</taxon>
        <taxon>Bacillati</taxon>
        <taxon>Bacillota</taxon>
        <taxon>Bacilli</taxon>
        <taxon>Bacillales</taxon>
        <taxon>Bacillaceae</taxon>
        <taxon>Salirhabdus</taxon>
    </lineage>
</organism>